<dbReference type="Pfam" id="PF13091">
    <property type="entry name" value="PLDc_2"/>
    <property type="match status" value="2"/>
</dbReference>
<dbReference type="PANTHER" id="PTHR43856">
    <property type="entry name" value="CARDIOLIPIN HYDROLASE"/>
    <property type="match status" value="1"/>
</dbReference>
<feature type="region of interest" description="Disordered" evidence="7">
    <location>
        <begin position="1"/>
        <end position="47"/>
    </location>
</feature>
<sequence length="379" mass="42520">MQPGAVSEVARGGEASSTRVSAEGMGDASLGARPKVRQQKPSETRNVPQSLVCKALNLPEAQRDSREEAIQFFSTDCMDIEEVILSAIRSASKSISVKIYHVSSESILQALRKRSDDGLYVRVHYQNLQDNRGILTGDSNMRLIQSKKTQSFQHKKEVIVDDSTAIIGTMNFSTLSLRGDANCLMKICSRDLCYLMNRNFTGTCYVQGQEVFYQSLYRTGPDGSEEIIKAIDSAQREIWVAVFMISHASILAALDRAQRRGVEVIVIVDQVQRHETFSVLQKLNSSVRLLECWECGVLHCKMCIIDKKNLIMGSANWTKRGFAGNIENILIVYSMTPTQRAGVINFWKYILSYSHEVTPENIGTKHKRIHLRGMTGEED</sequence>
<comment type="catalytic activity">
    <reaction evidence="1">
        <text>a 1,2-diacyl-sn-glycero-3-phosphocholine + H2O = a 1,2-diacyl-sn-glycero-3-phosphate + choline + H(+)</text>
        <dbReference type="Rhea" id="RHEA:14445"/>
        <dbReference type="ChEBI" id="CHEBI:15354"/>
        <dbReference type="ChEBI" id="CHEBI:15377"/>
        <dbReference type="ChEBI" id="CHEBI:15378"/>
        <dbReference type="ChEBI" id="CHEBI:57643"/>
        <dbReference type="ChEBI" id="CHEBI:58608"/>
        <dbReference type="EC" id="3.1.4.4"/>
    </reaction>
</comment>
<dbReference type="GO" id="GO:0016891">
    <property type="term" value="F:RNA endonuclease activity producing 5'-phosphomonoesters, hydrolytic mechanism"/>
    <property type="evidence" value="ECO:0007669"/>
    <property type="project" value="TreeGrafter"/>
</dbReference>
<proteinExistence type="inferred from homology"/>
<evidence type="ECO:0000313" key="9">
    <source>
        <dbReference type="EMBL" id="KTF28776.1"/>
    </source>
</evidence>
<keyword evidence="6" id="KW-0443">Lipid metabolism</keyword>
<comment type="caution">
    <text evidence="9">The sequence shown here is derived from an EMBL/GenBank/DDBJ whole genome shotgun (WGS) entry which is preliminary data.</text>
</comment>
<dbReference type="PANTHER" id="PTHR43856:SF1">
    <property type="entry name" value="MITOCHONDRIAL CARDIOLIPIN HYDROLASE"/>
    <property type="match status" value="1"/>
</dbReference>
<evidence type="ECO:0000313" key="10">
    <source>
        <dbReference type="Proteomes" id="UP000054301"/>
    </source>
</evidence>
<reference evidence="9 10" key="1">
    <citation type="submission" date="2015-06" db="EMBL/GenBank/DDBJ databases">
        <title>More than comparative genomics: Whole genome sequencing reveals elusive C. pecorum plasmid and re-evaluates genetic differences and phylogenetic relationships between C. pecorum from pig, cattle, sheep and koala hosts.</title>
        <authorList>
            <person name="Jelocnik M."/>
            <person name="Bachmann N.L."/>
            <person name="Kaltenboeck B."/>
            <person name="Waugh C."/>
            <person name="Woolford L."/>
            <person name="Speight N."/>
            <person name="Gillett A."/>
            <person name="Higgins D."/>
            <person name="Flanagan C."/>
            <person name="Myers G."/>
            <person name="Timms P."/>
            <person name="Polkinghorne A."/>
        </authorList>
    </citation>
    <scope>NUCLEOTIDE SEQUENCE [LARGE SCALE GENOMIC DNA]</scope>
    <source>
        <strain evidence="9 10">L1</strain>
    </source>
</reference>
<dbReference type="GO" id="GO:0006793">
    <property type="term" value="P:phosphorus metabolic process"/>
    <property type="evidence" value="ECO:0007669"/>
    <property type="project" value="UniProtKB-ARBA"/>
</dbReference>
<dbReference type="InterPro" id="IPR051406">
    <property type="entry name" value="PLD_domain"/>
</dbReference>
<dbReference type="CDD" id="cd09116">
    <property type="entry name" value="PLDc_Nuc_like"/>
    <property type="match status" value="1"/>
</dbReference>
<comment type="similarity">
    <text evidence="2">Belongs to the phospholipase D family.</text>
</comment>
<dbReference type="InterPro" id="IPR001736">
    <property type="entry name" value="PLipase_D/transphosphatidylase"/>
</dbReference>
<dbReference type="RefSeq" id="WP_235628578.1">
    <property type="nucleotide sequence ID" value="NZ_LFRH01000003.1"/>
</dbReference>
<dbReference type="InterPro" id="IPR025202">
    <property type="entry name" value="PLD-like_dom"/>
</dbReference>
<protein>
    <recommendedName>
        <fullName evidence="3">phospholipase D</fullName>
        <ecNumber evidence="3">3.1.4.4</ecNumber>
    </recommendedName>
</protein>
<evidence type="ECO:0000256" key="3">
    <source>
        <dbReference type="ARBA" id="ARBA00012027"/>
    </source>
</evidence>
<evidence type="ECO:0000256" key="1">
    <source>
        <dbReference type="ARBA" id="ARBA00000798"/>
    </source>
</evidence>
<keyword evidence="4" id="KW-0378">Hydrolase</keyword>
<gene>
    <name evidence="9" type="ORF">cpL1_0812</name>
</gene>
<dbReference type="EMBL" id="LFRH01000003">
    <property type="protein sequence ID" value="KTF28776.1"/>
    <property type="molecule type" value="Genomic_DNA"/>
</dbReference>
<dbReference type="AlphaFoldDB" id="A0AA40PQC1"/>
<keyword evidence="5" id="KW-0442">Lipid degradation</keyword>
<name>A0AA40PQC1_9CHLA</name>
<feature type="domain" description="PLD phosphodiesterase" evidence="8">
    <location>
        <begin position="294"/>
        <end position="321"/>
    </location>
</feature>
<dbReference type="GO" id="GO:0004630">
    <property type="term" value="F:phospholipase D activity"/>
    <property type="evidence" value="ECO:0007669"/>
    <property type="project" value="UniProtKB-EC"/>
</dbReference>
<evidence type="ECO:0000256" key="2">
    <source>
        <dbReference type="ARBA" id="ARBA00008664"/>
    </source>
</evidence>
<evidence type="ECO:0000256" key="7">
    <source>
        <dbReference type="SAM" id="MobiDB-lite"/>
    </source>
</evidence>
<dbReference type="GO" id="GO:0016042">
    <property type="term" value="P:lipid catabolic process"/>
    <property type="evidence" value="ECO:0007669"/>
    <property type="project" value="UniProtKB-KW"/>
</dbReference>
<organism evidence="9 10">
    <name type="scientific">Chlamydia pecorum</name>
    <dbReference type="NCBI Taxonomy" id="85991"/>
    <lineage>
        <taxon>Bacteria</taxon>
        <taxon>Pseudomonadati</taxon>
        <taxon>Chlamydiota</taxon>
        <taxon>Chlamydiia</taxon>
        <taxon>Chlamydiales</taxon>
        <taxon>Chlamydiaceae</taxon>
        <taxon>Chlamydia/Chlamydophila group</taxon>
        <taxon>Chlamydia</taxon>
    </lineage>
</organism>
<dbReference type="SUPFAM" id="SSF56024">
    <property type="entry name" value="Phospholipase D/nuclease"/>
    <property type="match status" value="2"/>
</dbReference>
<dbReference type="SMART" id="SM00155">
    <property type="entry name" value="PLDc"/>
    <property type="match status" value="2"/>
</dbReference>
<evidence type="ECO:0000256" key="5">
    <source>
        <dbReference type="ARBA" id="ARBA00022963"/>
    </source>
</evidence>
<dbReference type="Proteomes" id="UP000054301">
    <property type="component" value="Unassembled WGS sequence"/>
</dbReference>
<accession>A0AA40PQC1</accession>
<dbReference type="PROSITE" id="PS50035">
    <property type="entry name" value="PLD"/>
    <property type="match status" value="2"/>
</dbReference>
<feature type="domain" description="PLD phosphodiesterase" evidence="8">
    <location>
        <begin position="149"/>
        <end position="176"/>
    </location>
</feature>
<evidence type="ECO:0000256" key="6">
    <source>
        <dbReference type="ARBA" id="ARBA00023098"/>
    </source>
</evidence>
<dbReference type="EC" id="3.1.4.4" evidence="3"/>
<dbReference type="Gene3D" id="3.30.870.10">
    <property type="entry name" value="Endonuclease Chain A"/>
    <property type="match status" value="2"/>
</dbReference>
<evidence type="ECO:0000256" key="4">
    <source>
        <dbReference type="ARBA" id="ARBA00022801"/>
    </source>
</evidence>
<evidence type="ECO:0000259" key="8">
    <source>
        <dbReference type="PROSITE" id="PS50035"/>
    </source>
</evidence>